<keyword evidence="2" id="KW-1185">Reference proteome</keyword>
<dbReference type="Proteomes" id="UP001589865">
    <property type="component" value="Unassembled WGS sequence"/>
</dbReference>
<gene>
    <name evidence="1" type="ORF">ACFFGY_04500</name>
</gene>
<organism evidence="1 2">
    <name type="scientific">Roseomonas elaeocarpi</name>
    <dbReference type="NCBI Taxonomy" id="907779"/>
    <lineage>
        <taxon>Bacteria</taxon>
        <taxon>Pseudomonadati</taxon>
        <taxon>Pseudomonadota</taxon>
        <taxon>Alphaproteobacteria</taxon>
        <taxon>Acetobacterales</taxon>
        <taxon>Roseomonadaceae</taxon>
        <taxon>Roseomonas</taxon>
    </lineage>
</organism>
<proteinExistence type="predicted"/>
<comment type="caution">
    <text evidence="1">The sequence shown here is derived from an EMBL/GenBank/DDBJ whole genome shotgun (WGS) entry which is preliminary data.</text>
</comment>
<evidence type="ECO:0000313" key="2">
    <source>
        <dbReference type="Proteomes" id="UP001589865"/>
    </source>
</evidence>
<dbReference type="EMBL" id="JBHLUN010000003">
    <property type="protein sequence ID" value="MFC0407496.1"/>
    <property type="molecule type" value="Genomic_DNA"/>
</dbReference>
<dbReference type="RefSeq" id="WP_377043211.1">
    <property type="nucleotide sequence ID" value="NZ_JBHLUN010000003.1"/>
</dbReference>
<name>A0ABV6JP52_9PROT</name>
<sequence length="58" mass="6647">METRYLDEDTGRELRRATRFNGVGWYVIDDRDDVVAGPFTSREAAEKVVAEQFTPPGR</sequence>
<evidence type="ECO:0000313" key="1">
    <source>
        <dbReference type="EMBL" id="MFC0407496.1"/>
    </source>
</evidence>
<reference evidence="1 2" key="1">
    <citation type="submission" date="2024-09" db="EMBL/GenBank/DDBJ databases">
        <authorList>
            <person name="Sun Q."/>
            <person name="Mori K."/>
        </authorList>
    </citation>
    <scope>NUCLEOTIDE SEQUENCE [LARGE SCALE GENOMIC DNA]</scope>
    <source>
        <strain evidence="1 2">TBRC 5777</strain>
    </source>
</reference>
<protein>
    <submittedName>
        <fullName evidence="1">SPOR domain-containing protein</fullName>
    </submittedName>
</protein>
<accession>A0ABV6JP52</accession>